<dbReference type="GO" id="GO:0016197">
    <property type="term" value="P:endosomal transport"/>
    <property type="evidence" value="ECO:0007669"/>
    <property type="project" value="TreeGrafter"/>
</dbReference>
<accession>A0A2V2XMR5</accession>
<dbReference type="VEuPathDB" id="TriTrypDB:Tc_MARK_4337"/>
<gene>
    <name evidence="4" type="ORF">C3747_1g253</name>
</gene>
<dbReference type="VEuPathDB" id="TriTrypDB:TcCLB.507007.20"/>
<dbReference type="InterPro" id="IPR019155">
    <property type="entry name" value="CLEC16A/TT9_N"/>
</dbReference>
<dbReference type="GO" id="GO:0007034">
    <property type="term" value="P:vacuolar transport"/>
    <property type="evidence" value="ECO:0007669"/>
    <property type="project" value="TreeGrafter"/>
</dbReference>
<dbReference type="VEuPathDB" id="TriTrypDB:TcCL_NonESM00062"/>
<dbReference type="VEuPathDB" id="TriTrypDB:TcCLB.509551.130"/>
<dbReference type="VEuPathDB" id="TriTrypDB:TcYC6_0071010"/>
<dbReference type="PANTHER" id="PTHR21481:SF0">
    <property type="entry name" value="PROTEIN CLEC16A"/>
    <property type="match status" value="1"/>
</dbReference>
<evidence type="ECO:0000313" key="4">
    <source>
        <dbReference type="EMBL" id="PWV22101.1"/>
    </source>
</evidence>
<sequence>MKRVSGSKYKKFSQENADYLCQEVQRMEESQVFYPGAFVEALRELTEVLIWGDKNAESVFDNFLERSMMSTLERVVTNAEFPSAVKVQAIQCITMMLQNLTRKSSIYFVCSNNHLNRIISIFIDDNDEELFSIYVSFLKSLALRLNEDTVQFFFERETRAFPLFDRASKLLAAPDPMVRAAARQVVISVAQLNEPAIKNFLRDALQEVFKLISTLLWSQIKNLAEAAAEYGNVERHNANELHLMGISTLSDRLEDIVDDMFYINDLFLVPHDFAPFYLECVLEEVVIQPLLMLLENLPCDICCFSTNSSFTPCVSASVALSVLTRWILLNKSERLQRLFKEGLLNPSASHDGVMKRLLKSECAEVLSGVVVLLKAMLTSGLLENEKKGGGNGPTPDGDETDNEDISEEALDEKEMHVMTDIFNVNWSIEPEHEDSFPPLQPLSMISCEIFLGRMSQQVENAVRCPWFHGLMSAIYFFITHPAYTRFSVFELALSVLMDFVKCRRECVVLFRGLLFLCLFIVRRRAVTCAESSALRQDGTVTSASIPAAAAASTTPNSVHTTTAAGNKNNKSAGAWLRTPYEVVFIKLEHVSHEFGLREEKLRGNLSNEASFLLPLLPSLDFIRSERERGSNSPHFDCWDVVLRNFREYIAVQKSVAAVVPLRNRAAHDQSEEEKSEFLMWLTIRHYAHRMLNREDGFLLRLRDYGVRHHVGTNVSLSQSNTVYFRCEFVKGRFLFGASSPMVAAGTPMYMLLSETEVLFLCAGDALRPVTDRGVTLCVMFALQMIYVQALVSHSPFSVIVTHVHPASPLQLHIVFRHRKAAASAVNMITELSSLCRFSGAALVCRALNQDGALHVTNEGVSKAPMNSFNNA</sequence>
<dbReference type="VEuPathDB" id="TriTrypDB:BCY84_14415"/>
<dbReference type="GO" id="GO:1901096">
    <property type="term" value="P:regulation of autophagosome maturation"/>
    <property type="evidence" value="ECO:0007669"/>
    <property type="project" value="TreeGrafter"/>
</dbReference>
<dbReference type="AlphaFoldDB" id="A0A2V2XMR5"/>
<feature type="domain" description="FPL" evidence="3">
    <location>
        <begin position="42"/>
        <end position="189"/>
    </location>
</feature>
<keyword evidence="1" id="KW-0072">Autophagy</keyword>
<dbReference type="VEuPathDB" id="TriTrypDB:TcG_07526"/>
<proteinExistence type="predicted"/>
<dbReference type="VEuPathDB" id="TriTrypDB:TCSYLVIO_005711"/>
<dbReference type="VEuPathDB" id="TriTrypDB:TcBrA4_0060570"/>
<dbReference type="EMBL" id="PRFC01000001">
    <property type="protein sequence ID" value="PWV22101.1"/>
    <property type="molecule type" value="Genomic_DNA"/>
</dbReference>
<dbReference type="VEuPathDB" id="TriTrypDB:TCDM_00018"/>
<dbReference type="SMR" id="A0A2V2XMR5"/>
<dbReference type="VEuPathDB" id="TriTrypDB:C4B63_2g241"/>
<dbReference type="InterPro" id="IPR039272">
    <property type="entry name" value="CLEC16A/TT9"/>
</dbReference>
<dbReference type="GO" id="GO:0005770">
    <property type="term" value="C:late endosome"/>
    <property type="evidence" value="ECO:0007669"/>
    <property type="project" value="TreeGrafter"/>
</dbReference>
<dbReference type="Proteomes" id="UP000246078">
    <property type="component" value="Unassembled WGS sequence"/>
</dbReference>
<dbReference type="OrthoDB" id="294052at2759"/>
<reference evidence="4 5" key="1">
    <citation type="journal article" date="2018" name="Microb. Genom.">
        <title>Expanding an expanded genome: long-read sequencing of Trypanosoma cruzi.</title>
        <authorList>
            <person name="Berna L."/>
            <person name="Rodriguez M."/>
            <person name="Chiribao M.L."/>
            <person name="Parodi-Talice A."/>
            <person name="Pita S."/>
            <person name="Rijo G."/>
            <person name="Alvarez-Valin F."/>
            <person name="Robello C."/>
        </authorList>
    </citation>
    <scope>NUCLEOTIDE SEQUENCE [LARGE SCALE GENOMIC DNA]</scope>
    <source>
        <strain evidence="4 5">TCC</strain>
    </source>
</reference>
<dbReference type="GO" id="GO:0005794">
    <property type="term" value="C:Golgi apparatus"/>
    <property type="evidence" value="ECO:0007669"/>
    <property type="project" value="TreeGrafter"/>
</dbReference>
<dbReference type="VEuPathDB" id="TriTrypDB:C3747_1g253"/>
<dbReference type="PANTHER" id="PTHR21481">
    <property type="entry name" value="PROTEIN CLEC16A"/>
    <property type="match status" value="1"/>
</dbReference>
<protein>
    <recommendedName>
        <fullName evidence="3">FPL domain-containing protein</fullName>
    </recommendedName>
</protein>
<dbReference type="GO" id="GO:0006914">
    <property type="term" value="P:autophagy"/>
    <property type="evidence" value="ECO:0007669"/>
    <property type="project" value="UniProtKB-KW"/>
</dbReference>
<name>A0A2V2XMR5_TRYCR</name>
<organism evidence="4 5">
    <name type="scientific">Trypanosoma cruzi</name>
    <dbReference type="NCBI Taxonomy" id="5693"/>
    <lineage>
        <taxon>Eukaryota</taxon>
        <taxon>Discoba</taxon>
        <taxon>Euglenozoa</taxon>
        <taxon>Kinetoplastea</taxon>
        <taxon>Metakinetoplastina</taxon>
        <taxon>Trypanosomatida</taxon>
        <taxon>Trypanosomatidae</taxon>
        <taxon>Trypanosoma</taxon>
        <taxon>Schizotrypanum</taxon>
    </lineage>
</organism>
<evidence type="ECO:0000259" key="3">
    <source>
        <dbReference type="Pfam" id="PF09758"/>
    </source>
</evidence>
<comment type="caution">
    <text evidence="4">The sequence shown here is derived from an EMBL/GenBank/DDBJ whole genome shotgun (WGS) entry which is preliminary data.</text>
</comment>
<evidence type="ECO:0000256" key="2">
    <source>
        <dbReference type="SAM" id="MobiDB-lite"/>
    </source>
</evidence>
<dbReference type="VEuPathDB" id="TriTrypDB:ECC02_005909"/>
<dbReference type="SUPFAM" id="SSF48371">
    <property type="entry name" value="ARM repeat"/>
    <property type="match status" value="1"/>
</dbReference>
<evidence type="ECO:0000313" key="5">
    <source>
        <dbReference type="Proteomes" id="UP000246078"/>
    </source>
</evidence>
<evidence type="ECO:0000256" key="1">
    <source>
        <dbReference type="ARBA" id="ARBA00023006"/>
    </source>
</evidence>
<feature type="region of interest" description="Disordered" evidence="2">
    <location>
        <begin position="384"/>
        <end position="403"/>
    </location>
</feature>
<dbReference type="InterPro" id="IPR016024">
    <property type="entry name" value="ARM-type_fold"/>
</dbReference>
<dbReference type="Pfam" id="PF09758">
    <property type="entry name" value="FPL"/>
    <property type="match status" value="1"/>
</dbReference>